<dbReference type="Proteomes" id="UP000093501">
    <property type="component" value="Unassembled WGS sequence"/>
</dbReference>
<dbReference type="SMART" id="SM00640">
    <property type="entry name" value="Glyco_32"/>
    <property type="match status" value="1"/>
</dbReference>
<evidence type="ECO:0000313" key="5">
    <source>
        <dbReference type="Proteomes" id="UP000093501"/>
    </source>
</evidence>
<evidence type="ECO:0000256" key="2">
    <source>
        <dbReference type="ARBA" id="ARBA00022801"/>
    </source>
</evidence>
<dbReference type="GO" id="GO:0004575">
    <property type="term" value="F:sucrose alpha-glucosidase activity"/>
    <property type="evidence" value="ECO:0007669"/>
    <property type="project" value="TreeGrafter"/>
</dbReference>
<dbReference type="RefSeq" id="WP_068749866.1">
    <property type="nucleotide sequence ID" value="NZ_LR214441.1"/>
</dbReference>
<evidence type="ECO:0000256" key="3">
    <source>
        <dbReference type="ARBA" id="ARBA00023295"/>
    </source>
</evidence>
<dbReference type="InterPro" id="IPR023296">
    <property type="entry name" value="Glyco_hydro_beta-prop_sf"/>
</dbReference>
<dbReference type="AlphaFoldDB" id="A0A1C0ARF4"/>
<dbReference type="SUPFAM" id="SSF49899">
    <property type="entry name" value="Concanavalin A-like lectins/glucanases"/>
    <property type="match status" value="1"/>
</dbReference>
<dbReference type="InterPro" id="IPR013148">
    <property type="entry name" value="Glyco_hydro_32_N"/>
</dbReference>
<evidence type="ECO:0000313" key="4">
    <source>
        <dbReference type="EMBL" id="OCL36916.1"/>
    </source>
</evidence>
<keyword evidence="3" id="KW-0326">Glycosidase</keyword>
<dbReference type="SUPFAM" id="SSF75005">
    <property type="entry name" value="Arabinanase/levansucrase/invertase"/>
    <property type="match status" value="1"/>
</dbReference>
<keyword evidence="5" id="KW-1185">Reference proteome</keyword>
<dbReference type="PANTHER" id="PTHR42800">
    <property type="entry name" value="EXOINULINASE INUD (AFU_ORTHOLOGUE AFUA_5G00480)"/>
    <property type="match status" value="1"/>
</dbReference>
<dbReference type="PROSITE" id="PS00609">
    <property type="entry name" value="GLYCOSYL_HYDROL_F32"/>
    <property type="match status" value="1"/>
</dbReference>
<keyword evidence="2" id="KW-0378">Hydrolase</keyword>
<dbReference type="PANTHER" id="PTHR42800:SF1">
    <property type="entry name" value="EXOINULINASE INUD (AFU_ORTHOLOGUE AFUA_5G00480)"/>
    <property type="match status" value="1"/>
</dbReference>
<evidence type="ECO:0000256" key="1">
    <source>
        <dbReference type="ARBA" id="ARBA00009902"/>
    </source>
</evidence>
<reference evidence="5" key="1">
    <citation type="submission" date="2016-07" db="EMBL/GenBank/DDBJ databases">
        <authorList>
            <person name="Florea S."/>
            <person name="Webb J.S."/>
            <person name="Jaromczyk J."/>
            <person name="Schardl C.L."/>
        </authorList>
    </citation>
    <scope>NUCLEOTIDE SEQUENCE [LARGE SCALE GENOMIC DNA]</scope>
    <source>
        <strain evidence="5">IPBSL-7</strain>
    </source>
</reference>
<protein>
    <submittedName>
        <fullName evidence="4">Uncharacterized protein</fullName>
    </submittedName>
</protein>
<gene>
    <name evidence="4" type="ORF">BCR15_12595</name>
</gene>
<name>A0A1C0ARF4_9ACTN</name>
<dbReference type="Pfam" id="PF00251">
    <property type="entry name" value="Glyco_hydro_32N"/>
    <property type="match status" value="1"/>
</dbReference>
<proteinExistence type="inferred from homology"/>
<dbReference type="CDD" id="cd18622">
    <property type="entry name" value="GH32_Inu-like"/>
    <property type="match status" value="1"/>
</dbReference>
<dbReference type="EMBL" id="MBQD01000004">
    <property type="protein sequence ID" value="OCL36916.1"/>
    <property type="molecule type" value="Genomic_DNA"/>
</dbReference>
<accession>A0A1C0ARF4</accession>
<organism evidence="4 5">
    <name type="scientific">Tessaracoccus lapidicaptus</name>
    <dbReference type="NCBI Taxonomy" id="1427523"/>
    <lineage>
        <taxon>Bacteria</taxon>
        <taxon>Bacillati</taxon>
        <taxon>Actinomycetota</taxon>
        <taxon>Actinomycetes</taxon>
        <taxon>Propionibacteriales</taxon>
        <taxon>Propionibacteriaceae</taxon>
        <taxon>Tessaracoccus</taxon>
    </lineage>
</organism>
<sequence>MHPTPHYRPALHFTPRSTWMNDPNGLILHKGRYHLFFQNNPAGRTWGNIGWGHAVSSNLLDWEELPMAIPATEQEMAFSGSVVWDRDNTSGLGDGPDGPLVALFTSSYTAAHPERAGLQAQSLAFSVDDGLTWTRYPGNPVLDRGSRDFRDPKVSWHEPTRRWVMVAVEAADRQVLIFSSPDLIDWTHESSVGPLGEEGLLWECPDLIEVPLEGAGVSRWVLLLSTNPGGFAGGSGMHYLVGDFDGATFTPDGGLRCFDHGADMYAAVSFQGTDQPTVMGWMSNWAYANATPTYPWQSAMTLARTLTLAPGVRGPVLRHTPVLPAVAPEGVHLADFELLPGEQVVVETGDGEELSRFMLQRLPDGDLVVDRSGADPHGVHGGIHVTPPIALPGGPVTGFLVEDHGLIEVFLDGGRVAVTTQTFPHVGPVRVVGPTRPGAGGRAGDAAVAAVAAADTGAVAVG</sequence>
<dbReference type="InterPro" id="IPR013320">
    <property type="entry name" value="ConA-like_dom_sf"/>
</dbReference>
<dbReference type="GO" id="GO:0005737">
    <property type="term" value="C:cytoplasm"/>
    <property type="evidence" value="ECO:0007669"/>
    <property type="project" value="TreeGrafter"/>
</dbReference>
<dbReference type="InterPro" id="IPR018053">
    <property type="entry name" value="Glyco_hydro_32_AS"/>
</dbReference>
<dbReference type="Gene3D" id="2.115.10.20">
    <property type="entry name" value="Glycosyl hydrolase domain, family 43"/>
    <property type="match status" value="1"/>
</dbReference>
<comment type="similarity">
    <text evidence="1">Belongs to the glycosyl hydrolase 32 family.</text>
</comment>
<comment type="caution">
    <text evidence="4">The sequence shown here is derived from an EMBL/GenBank/DDBJ whole genome shotgun (WGS) entry which is preliminary data.</text>
</comment>
<dbReference type="InterPro" id="IPR001362">
    <property type="entry name" value="Glyco_hydro_32"/>
</dbReference>
<dbReference type="GO" id="GO:0005987">
    <property type="term" value="P:sucrose catabolic process"/>
    <property type="evidence" value="ECO:0007669"/>
    <property type="project" value="TreeGrafter"/>
</dbReference>